<feature type="region of interest" description="Disordered" evidence="1">
    <location>
        <begin position="41"/>
        <end position="99"/>
    </location>
</feature>
<reference evidence="2" key="2">
    <citation type="submission" date="2020-09" db="EMBL/GenBank/DDBJ databases">
        <authorList>
            <person name="Sun Q."/>
            <person name="Ohkuma M."/>
        </authorList>
    </citation>
    <scope>NUCLEOTIDE SEQUENCE</scope>
    <source>
        <strain evidence="2">JCM 4646</strain>
    </source>
</reference>
<comment type="caution">
    <text evidence="2">The sequence shown here is derived from an EMBL/GenBank/DDBJ whole genome shotgun (WGS) entry which is preliminary data.</text>
</comment>
<dbReference type="EMBL" id="BNBO01000019">
    <property type="protein sequence ID" value="GHH73210.1"/>
    <property type="molecule type" value="Genomic_DNA"/>
</dbReference>
<protein>
    <submittedName>
        <fullName evidence="2">Uncharacterized protein</fullName>
    </submittedName>
</protein>
<dbReference type="Proteomes" id="UP000617734">
    <property type="component" value="Unassembled WGS sequence"/>
</dbReference>
<keyword evidence="3" id="KW-1185">Reference proteome</keyword>
<dbReference type="AlphaFoldDB" id="A0A919KU40"/>
<sequence>MHSEAANSAYARVSYRGVRTLARLLTRLMSRTCQHRTVCPWSQRTPAARTRPPRSPAGATYPAGANTASSRPATGPARPGPHRPAPARTATATVRPIHP</sequence>
<evidence type="ECO:0000313" key="2">
    <source>
        <dbReference type="EMBL" id="GHH73210.1"/>
    </source>
</evidence>
<evidence type="ECO:0000256" key="1">
    <source>
        <dbReference type="SAM" id="MobiDB-lite"/>
    </source>
</evidence>
<proteinExistence type="predicted"/>
<reference evidence="2" key="1">
    <citation type="journal article" date="2014" name="Int. J. Syst. Evol. Microbiol.">
        <title>Complete genome sequence of Corynebacterium casei LMG S-19264T (=DSM 44701T), isolated from a smear-ripened cheese.</title>
        <authorList>
            <consortium name="US DOE Joint Genome Institute (JGI-PGF)"/>
            <person name="Walter F."/>
            <person name="Albersmeier A."/>
            <person name="Kalinowski J."/>
            <person name="Ruckert C."/>
        </authorList>
    </citation>
    <scope>NUCLEOTIDE SEQUENCE</scope>
    <source>
        <strain evidence="2">JCM 4646</strain>
    </source>
</reference>
<feature type="compositionally biased region" description="Low complexity" evidence="1">
    <location>
        <begin position="44"/>
        <end position="60"/>
    </location>
</feature>
<organism evidence="2 3">
    <name type="scientific">Kitasatospora indigofera</name>
    <dbReference type="NCBI Taxonomy" id="67307"/>
    <lineage>
        <taxon>Bacteria</taxon>
        <taxon>Bacillati</taxon>
        <taxon>Actinomycetota</taxon>
        <taxon>Actinomycetes</taxon>
        <taxon>Kitasatosporales</taxon>
        <taxon>Streptomycetaceae</taxon>
        <taxon>Kitasatospora</taxon>
    </lineage>
</organism>
<accession>A0A919KU40</accession>
<gene>
    <name evidence="2" type="ORF">GCM10018781_37020</name>
</gene>
<name>A0A919KU40_9ACTN</name>
<evidence type="ECO:0000313" key="3">
    <source>
        <dbReference type="Proteomes" id="UP000617734"/>
    </source>
</evidence>